<evidence type="ECO:0000313" key="3">
    <source>
        <dbReference type="Proteomes" id="UP000077755"/>
    </source>
</evidence>
<accession>A0AAF0X166</accession>
<dbReference type="AlphaFoldDB" id="A0AAF0X166"/>
<organism evidence="2 3">
    <name type="scientific">Daucus carota subsp. sativus</name>
    <name type="common">Carrot</name>
    <dbReference type="NCBI Taxonomy" id="79200"/>
    <lineage>
        <taxon>Eukaryota</taxon>
        <taxon>Viridiplantae</taxon>
        <taxon>Streptophyta</taxon>
        <taxon>Embryophyta</taxon>
        <taxon>Tracheophyta</taxon>
        <taxon>Spermatophyta</taxon>
        <taxon>Magnoliopsida</taxon>
        <taxon>eudicotyledons</taxon>
        <taxon>Gunneridae</taxon>
        <taxon>Pentapetalae</taxon>
        <taxon>asterids</taxon>
        <taxon>campanulids</taxon>
        <taxon>Apiales</taxon>
        <taxon>Apiaceae</taxon>
        <taxon>Apioideae</taxon>
        <taxon>Scandiceae</taxon>
        <taxon>Daucinae</taxon>
        <taxon>Daucus</taxon>
        <taxon>Daucus sect. Daucus</taxon>
    </lineage>
</organism>
<dbReference type="EMBL" id="CP093347">
    <property type="protein sequence ID" value="WOG99214.1"/>
    <property type="molecule type" value="Genomic_DNA"/>
</dbReference>
<protein>
    <submittedName>
        <fullName evidence="2">Uncharacterized protein</fullName>
    </submittedName>
</protein>
<reference evidence="2" key="2">
    <citation type="submission" date="2022-03" db="EMBL/GenBank/DDBJ databases">
        <title>Draft title - Genomic analysis of global carrot germplasm unveils the trajectory of domestication and the origin of high carotenoid orange carrot.</title>
        <authorList>
            <person name="Iorizzo M."/>
            <person name="Ellison S."/>
            <person name="Senalik D."/>
            <person name="Macko-Podgorni A."/>
            <person name="Grzebelus D."/>
            <person name="Bostan H."/>
            <person name="Rolling W."/>
            <person name="Curaba J."/>
            <person name="Simon P."/>
        </authorList>
    </citation>
    <scope>NUCLEOTIDE SEQUENCE</scope>
    <source>
        <tissue evidence="2">Leaf</tissue>
    </source>
</reference>
<name>A0AAF0X166_DAUCS</name>
<keyword evidence="3" id="KW-1185">Reference proteome</keyword>
<sequence length="83" mass="9462">MSRMVTCAAACVRHLARLRPKMSEILGYCLMLCISNFIKQIFNKNFEKFKNLLFENLESSSECSGLNDVTQQPSPSSSERLRV</sequence>
<evidence type="ECO:0000256" key="1">
    <source>
        <dbReference type="SAM" id="MobiDB-lite"/>
    </source>
</evidence>
<feature type="region of interest" description="Disordered" evidence="1">
    <location>
        <begin position="61"/>
        <end position="83"/>
    </location>
</feature>
<evidence type="ECO:0000313" key="2">
    <source>
        <dbReference type="EMBL" id="WOG99214.1"/>
    </source>
</evidence>
<dbReference type="Proteomes" id="UP000077755">
    <property type="component" value="Chromosome 5"/>
</dbReference>
<reference evidence="2" key="1">
    <citation type="journal article" date="2016" name="Nat. Genet.">
        <title>A high-quality carrot genome assembly provides new insights into carotenoid accumulation and asterid genome evolution.</title>
        <authorList>
            <person name="Iorizzo M."/>
            <person name="Ellison S."/>
            <person name="Senalik D."/>
            <person name="Zeng P."/>
            <person name="Satapoomin P."/>
            <person name="Huang J."/>
            <person name="Bowman M."/>
            <person name="Iovene M."/>
            <person name="Sanseverino W."/>
            <person name="Cavagnaro P."/>
            <person name="Yildiz M."/>
            <person name="Macko-Podgorni A."/>
            <person name="Moranska E."/>
            <person name="Grzebelus E."/>
            <person name="Grzebelus D."/>
            <person name="Ashrafi H."/>
            <person name="Zheng Z."/>
            <person name="Cheng S."/>
            <person name="Spooner D."/>
            <person name="Van Deynze A."/>
            <person name="Simon P."/>
        </authorList>
    </citation>
    <scope>NUCLEOTIDE SEQUENCE</scope>
    <source>
        <tissue evidence="2">Leaf</tissue>
    </source>
</reference>
<gene>
    <name evidence="2" type="ORF">DCAR_0518562</name>
</gene>
<proteinExistence type="predicted"/>